<evidence type="ECO:0000313" key="2">
    <source>
        <dbReference type="EMBL" id="MPM29310.1"/>
    </source>
</evidence>
<dbReference type="Pfam" id="PF08282">
    <property type="entry name" value="Hydrolase_3"/>
    <property type="match status" value="1"/>
</dbReference>
<comment type="caution">
    <text evidence="2">The sequence shown here is derived from an EMBL/GenBank/DDBJ whole genome shotgun (WGS) entry which is preliminary data.</text>
</comment>
<proteinExistence type="predicted"/>
<organism evidence="2">
    <name type="scientific">bioreactor metagenome</name>
    <dbReference type="NCBI Taxonomy" id="1076179"/>
    <lineage>
        <taxon>unclassified sequences</taxon>
        <taxon>metagenomes</taxon>
        <taxon>ecological metagenomes</taxon>
    </lineage>
</organism>
<gene>
    <name evidence="2" type="primary">cof_2</name>
    <name evidence="2" type="ORF">SDC9_75850</name>
</gene>
<keyword evidence="2" id="KW-0378">Hydrolase</keyword>
<dbReference type="InterPro" id="IPR023214">
    <property type="entry name" value="HAD_sf"/>
</dbReference>
<sequence length="340" mass="35600">MTDRLAPTPVSAQGPTPTPRTPGVIAASYALGAVPTACNPGAVPSSGVELPPVPAGIRLVVADMDGTLLDEAGDVPDALWPLLTRMRERGIAFAPASGRQYATLRRQFDRAGDGMVFIAENGSIVVRDEVELSSRPLDRPFVEDAIGRVRALARSGRDVGVVLCGKSSAYIERRDAAFVSQAEPYYAALATVDDVLAPQDEVLKIAVFDFESSALTAQALAPLGADHRVVISGHHWVDLMADRANKGNAVRSLQAAMGIGPAETIAFGDYLNDVEMLAAAEHSYAMANAHPDVLAAARHVAPSNADQGVITVLSALLDSPLPDSTGPDSTVPGRAPGRDR</sequence>
<dbReference type="InterPro" id="IPR000150">
    <property type="entry name" value="Cof"/>
</dbReference>
<dbReference type="GO" id="GO:0005829">
    <property type="term" value="C:cytosol"/>
    <property type="evidence" value="ECO:0007669"/>
    <property type="project" value="TreeGrafter"/>
</dbReference>
<dbReference type="Gene3D" id="3.30.1240.10">
    <property type="match status" value="1"/>
</dbReference>
<dbReference type="InterPro" id="IPR006379">
    <property type="entry name" value="HAD-SF_hydro_IIB"/>
</dbReference>
<dbReference type="CDD" id="cd07518">
    <property type="entry name" value="HAD_YbiV-Like"/>
    <property type="match status" value="1"/>
</dbReference>
<dbReference type="EMBL" id="VSSQ01005479">
    <property type="protein sequence ID" value="MPM29310.1"/>
    <property type="molecule type" value="Genomic_DNA"/>
</dbReference>
<dbReference type="NCBIfam" id="TIGR00099">
    <property type="entry name" value="Cof-subfamily"/>
    <property type="match status" value="1"/>
</dbReference>
<feature type="region of interest" description="Disordered" evidence="1">
    <location>
        <begin position="1"/>
        <end position="21"/>
    </location>
</feature>
<dbReference type="EC" id="3.6.1.-" evidence="2"/>
<dbReference type="SFLD" id="SFLDG01140">
    <property type="entry name" value="C2.B:_Phosphomannomutase_and_P"/>
    <property type="match status" value="1"/>
</dbReference>
<dbReference type="InterPro" id="IPR036412">
    <property type="entry name" value="HAD-like_sf"/>
</dbReference>
<dbReference type="GO" id="GO:0016791">
    <property type="term" value="F:phosphatase activity"/>
    <property type="evidence" value="ECO:0007669"/>
    <property type="project" value="TreeGrafter"/>
</dbReference>
<dbReference type="AlphaFoldDB" id="A0A644YLM5"/>
<dbReference type="PANTHER" id="PTHR10000">
    <property type="entry name" value="PHOSPHOSERINE PHOSPHATASE"/>
    <property type="match status" value="1"/>
</dbReference>
<dbReference type="Gene3D" id="3.40.50.1000">
    <property type="entry name" value="HAD superfamily/HAD-like"/>
    <property type="match status" value="1"/>
</dbReference>
<reference evidence="2" key="1">
    <citation type="submission" date="2019-08" db="EMBL/GenBank/DDBJ databases">
        <authorList>
            <person name="Kucharzyk K."/>
            <person name="Murdoch R.W."/>
            <person name="Higgins S."/>
            <person name="Loffler F."/>
        </authorList>
    </citation>
    <scope>NUCLEOTIDE SEQUENCE</scope>
</reference>
<dbReference type="GO" id="GO:0000287">
    <property type="term" value="F:magnesium ion binding"/>
    <property type="evidence" value="ECO:0007669"/>
    <property type="project" value="TreeGrafter"/>
</dbReference>
<feature type="region of interest" description="Disordered" evidence="1">
    <location>
        <begin position="319"/>
        <end position="340"/>
    </location>
</feature>
<accession>A0A644YLM5</accession>
<protein>
    <submittedName>
        <fullName evidence="2">HMP-PP phosphatase</fullName>
        <ecNumber evidence="2">3.6.1.-</ecNumber>
    </submittedName>
</protein>
<evidence type="ECO:0000256" key="1">
    <source>
        <dbReference type="SAM" id="MobiDB-lite"/>
    </source>
</evidence>
<dbReference type="SUPFAM" id="SSF56784">
    <property type="entry name" value="HAD-like"/>
    <property type="match status" value="1"/>
</dbReference>
<dbReference type="NCBIfam" id="TIGR01484">
    <property type="entry name" value="HAD-SF-IIB"/>
    <property type="match status" value="1"/>
</dbReference>
<dbReference type="PANTHER" id="PTHR10000:SF53">
    <property type="entry name" value="5-AMINO-6-(5-PHOSPHO-D-RIBITYLAMINO)URACIL PHOSPHATASE YBJI-RELATED"/>
    <property type="match status" value="1"/>
</dbReference>
<name>A0A644YLM5_9ZZZZ</name>
<dbReference type="SFLD" id="SFLDS00003">
    <property type="entry name" value="Haloacid_Dehalogenase"/>
    <property type="match status" value="1"/>
</dbReference>